<dbReference type="EMBL" id="JAMZFT010000002">
    <property type="protein sequence ID" value="MCP1337203.1"/>
    <property type="molecule type" value="Genomic_DNA"/>
</dbReference>
<dbReference type="InterPro" id="IPR052037">
    <property type="entry name" value="LPS_export_LptA"/>
</dbReference>
<dbReference type="Proteomes" id="UP001055804">
    <property type="component" value="Unassembled WGS sequence"/>
</dbReference>
<dbReference type="InterPro" id="IPR014340">
    <property type="entry name" value="LptA"/>
</dbReference>
<dbReference type="GO" id="GO:0015920">
    <property type="term" value="P:lipopolysaccharide transport"/>
    <property type="evidence" value="ECO:0007669"/>
    <property type="project" value="InterPro"/>
</dbReference>
<sequence>MMSPAFLRAALARFGLAAALMAAVPAFAQSPAPGFALDASKPIEITADSLEVLQQESRAIFSGKVDVVQGDIRLRTERLRVAYSGDPQSGGGQITELRAEGGVVVTSGREKATGATAHYDVAARTIRMTGDVVLSQDDTVIRGQELVIDLATGRSKLTGGSGGGRVRSVFTVPERGAKEQ</sequence>
<evidence type="ECO:0000256" key="4">
    <source>
        <dbReference type="SAM" id="SignalP"/>
    </source>
</evidence>
<keyword evidence="1" id="KW-0813">Transport</keyword>
<comment type="caution">
    <text evidence="6">The sequence shown here is derived from an EMBL/GenBank/DDBJ whole genome shotgun (WGS) entry which is preliminary data.</text>
</comment>
<keyword evidence="7" id="KW-1185">Reference proteome</keyword>
<dbReference type="AlphaFoldDB" id="A0A9J6PHC3"/>
<dbReference type="GO" id="GO:0001530">
    <property type="term" value="F:lipopolysaccharide binding"/>
    <property type="evidence" value="ECO:0007669"/>
    <property type="project" value="InterPro"/>
</dbReference>
<evidence type="ECO:0000259" key="5">
    <source>
        <dbReference type="Pfam" id="PF03968"/>
    </source>
</evidence>
<feature type="chain" id="PRO_5039935325" evidence="4">
    <location>
        <begin position="29"/>
        <end position="180"/>
    </location>
</feature>
<evidence type="ECO:0000313" key="7">
    <source>
        <dbReference type="Proteomes" id="UP001055804"/>
    </source>
</evidence>
<dbReference type="InterPro" id="IPR005653">
    <property type="entry name" value="OstA-like_N"/>
</dbReference>
<feature type="domain" description="Organic solvent tolerance-like N-terminal" evidence="5">
    <location>
        <begin position="44"/>
        <end position="153"/>
    </location>
</feature>
<evidence type="ECO:0000313" key="6">
    <source>
        <dbReference type="EMBL" id="MCP1337203.1"/>
    </source>
</evidence>
<dbReference type="Gene3D" id="2.60.450.10">
    <property type="entry name" value="Lipopolysaccharide (LPS) transport protein A like domain"/>
    <property type="match status" value="1"/>
</dbReference>
<name>A0A9J6PHC3_9PROT</name>
<reference evidence="6" key="1">
    <citation type="submission" date="2022-06" db="EMBL/GenBank/DDBJ databases">
        <title>Isolation and Genomics of Futiania mangrovii gen. nov., sp. nov., a Rare and Metabolically-versatile member in the Class Alphaproteobacteria.</title>
        <authorList>
            <person name="Liu L."/>
            <person name="Huang W.-C."/>
            <person name="Pan J."/>
            <person name="Li J."/>
            <person name="Huang Y."/>
            <person name="Du H."/>
            <person name="Liu Y."/>
            <person name="Li M."/>
        </authorList>
    </citation>
    <scope>NUCLEOTIDE SEQUENCE</scope>
    <source>
        <strain evidence="6">FT118</strain>
    </source>
</reference>
<protein>
    <submittedName>
        <fullName evidence="6">Lipopolysaccharide transport periplasmic protein LptA</fullName>
    </submittedName>
</protein>
<dbReference type="GO" id="GO:0017089">
    <property type="term" value="F:glycolipid transfer activity"/>
    <property type="evidence" value="ECO:0007669"/>
    <property type="project" value="TreeGrafter"/>
</dbReference>
<accession>A0A9J6PHC3</accession>
<dbReference type="PANTHER" id="PTHR36504:SF1">
    <property type="entry name" value="LIPOPOLYSACCHARIDE EXPORT SYSTEM PROTEIN LPTA"/>
    <property type="match status" value="1"/>
</dbReference>
<keyword evidence="2 4" id="KW-0732">Signal</keyword>
<evidence type="ECO:0000256" key="2">
    <source>
        <dbReference type="ARBA" id="ARBA00022729"/>
    </source>
</evidence>
<keyword evidence="3" id="KW-0574">Periplasm</keyword>
<dbReference type="GO" id="GO:0009279">
    <property type="term" value="C:cell outer membrane"/>
    <property type="evidence" value="ECO:0007669"/>
    <property type="project" value="TreeGrafter"/>
</dbReference>
<proteinExistence type="predicted"/>
<organism evidence="6 7">
    <name type="scientific">Futiania mangrovi</name>
    <dbReference type="NCBI Taxonomy" id="2959716"/>
    <lineage>
        <taxon>Bacteria</taxon>
        <taxon>Pseudomonadati</taxon>
        <taxon>Pseudomonadota</taxon>
        <taxon>Alphaproteobacteria</taxon>
        <taxon>Futianiales</taxon>
        <taxon>Futianiaceae</taxon>
        <taxon>Futiania</taxon>
    </lineage>
</organism>
<dbReference type="NCBIfam" id="TIGR03002">
    <property type="entry name" value="outer_YhbN_LptA"/>
    <property type="match status" value="1"/>
</dbReference>
<dbReference type="RefSeq" id="WP_269333132.1">
    <property type="nucleotide sequence ID" value="NZ_JAMZFT010000002.1"/>
</dbReference>
<dbReference type="GO" id="GO:0030288">
    <property type="term" value="C:outer membrane-bounded periplasmic space"/>
    <property type="evidence" value="ECO:0007669"/>
    <property type="project" value="TreeGrafter"/>
</dbReference>
<evidence type="ECO:0000256" key="3">
    <source>
        <dbReference type="ARBA" id="ARBA00022764"/>
    </source>
</evidence>
<feature type="signal peptide" evidence="4">
    <location>
        <begin position="1"/>
        <end position="28"/>
    </location>
</feature>
<dbReference type="Pfam" id="PF03968">
    <property type="entry name" value="LptD_N"/>
    <property type="match status" value="1"/>
</dbReference>
<evidence type="ECO:0000256" key="1">
    <source>
        <dbReference type="ARBA" id="ARBA00022448"/>
    </source>
</evidence>
<gene>
    <name evidence="6" type="primary">lptA</name>
    <name evidence="6" type="ORF">NJQ99_12340</name>
</gene>
<dbReference type="PANTHER" id="PTHR36504">
    <property type="entry name" value="LIPOPOLYSACCHARIDE EXPORT SYSTEM PROTEIN LPTA"/>
    <property type="match status" value="1"/>
</dbReference>